<dbReference type="GO" id="GO:0016779">
    <property type="term" value="F:nucleotidyltransferase activity"/>
    <property type="evidence" value="ECO:0007669"/>
    <property type="project" value="UniProtKB-ARBA"/>
</dbReference>
<evidence type="ECO:0000313" key="3">
    <source>
        <dbReference type="EMBL" id="AXO88188.1"/>
    </source>
</evidence>
<dbReference type="InterPro" id="IPR029044">
    <property type="entry name" value="Nucleotide-diphossugar_trans"/>
</dbReference>
<dbReference type="InterPro" id="IPR025877">
    <property type="entry name" value="MobA-like_NTP_Trfase"/>
</dbReference>
<keyword evidence="4" id="KW-1185">Reference proteome</keyword>
<dbReference type="PANTHER" id="PTHR43777:SF1">
    <property type="entry name" value="MOLYBDENUM COFACTOR CYTIDYLYLTRANSFERASE"/>
    <property type="match status" value="1"/>
</dbReference>
<dbReference type="RefSeq" id="WP_116888073.1">
    <property type="nucleotide sequence ID" value="NZ_CP031641.1"/>
</dbReference>
<feature type="domain" description="MobA-like NTP transferase" evidence="2">
    <location>
        <begin position="12"/>
        <end position="169"/>
    </location>
</feature>
<evidence type="ECO:0000313" key="4">
    <source>
        <dbReference type="Proteomes" id="UP000258127"/>
    </source>
</evidence>
<accession>A0AAI8KBL3</accession>
<sequence>MNRTTPSARCAALVLAAGQGSRFGSDKRQAQLDDTHTVLQATLARALESFDRVYVVLRPGDDPSTLGIGSRVRTVHAEHALDGMGASLAAGIDAMAASDAHAVAVLLGDMPWIAAATLTTLACQADQQSIVLPCYRGRRGHPVIFGRRFWPALARLDGDHGGRALIEANPHACQVIEVDDPGILHDIDTPGDLQRH</sequence>
<evidence type="ECO:0000259" key="2">
    <source>
        <dbReference type="Pfam" id="PF12804"/>
    </source>
</evidence>
<dbReference type="PANTHER" id="PTHR43777">
    <property type="entry name" value="MOLYBDENUM COFACTOR CYTIDYLYLTRANSFERASE"/>
    <property type="match status" value="1"/>
</dbReference>
<evidence type="ECO:0000256" key="1">
    <source>
        <dbReference type="ARBA" id="ARBA00022842"/>
    </source>
</evidence>
<dbReference type="SUPFAM" id="SSF53448">
    <property type="entry name" value="Nucleotide-diphospho-sugar transferases"/>
    <property type="match status" value="1"/>
</dbReference>
<dbReference type="Proteomes" id="UP000258127">
    <property type="component" value="Chromosome"/>
</dbReference>
<dbReference type="AlphaFoldDB" id="A0AAI8KBL3"/>
<dbReference type="Pfam" id="PF12804">
    <property type="entry name" value="NTP_transf_3"/>
    <property type="match status" value="1"/>
</dbReference>
<name>A0AAI8KBL3_9PSED</name>
<keyword evidence="1" id="KW-0460">Magnesium</keyword>
<reference evidence="3 4" key="1">
    <citation type="submission" date="2018-08" db="EMBL/GenBank/DDBJ databases">
        <authorList>
            <person name="Lee Y."/>
            <person name="Kakembo D."/>
        </authorList>
    </citation>
    <scope>NUCLEOTIDE SEQUENCE [LARGE SCALE GENOMIC DNA]</scope>
    <source>
        <strain evidence="3 4">JBCS1880</strain>
    </source>
</reference>
<dbReference type="EMBL" id="CP031641">
    <property type="protein sequence ID" value="AXO88188.1"/>
    <property type="molecule type" value="Genomic_DNA"/>
</dbReference>
<gene>
    <name evidence="3" type="ORF">DZC75_09330</name>
</gene>
<protein>
    <submittedName>
        <fullName evidence="3">Nucleotidyltransferase family protein</fullName>
    </submittedName>
</protein>
<proteinExistence type="predicted"/>
<dbReference type="CDD" id="cd04182">
    <property type="entry name" value="GT_2_like_f"/>
    <property type="match status" value="1"/>
</dbReference>
<organism evidence="3 4">
    <name type="scientific">Pseudomonas parafulva</name>
    <dbReference type="NCBI Taxonomy" id="157782"/>
    <lineage>
        <taxon>Bacteria</taxon>
        <taxon>Pseudomonadati</taxon>
        <taxon>Pseudomonadota</taxon>
        <taxon>Gammaproteobacteria</taxon>
        <taxon>Pseudomonadales</taxon>
        <taxon>Pseudomonadaceae</taxon>
        <taxon>Pseudomonas</taxon>
    </lineage>
</organism>
<dbReference type="Gene3D" id="3.90.550.10">
    <property type="entry name" value="Spore Coat Polysaccharide Biosynthesis Protein SpsA, Chain A"/>
    <property type="match status" value="1"/>
</dbReference>